<evidence type="ECO:0000256" key="4">
    <source>
        <dbReference type="ARBA" id="ARBA00011245"/>
    </source>
</evidence>
<protein>
    <submittedName>
        <fullName evidence="18">Formamidopyrimidine-dna glycosylase</fullName>
        <ecNumber evidence="18">3.2.2.23</ecNumber>
    </submittedName>
</protein>
<comment type="cofactor">
    <cofactor evidence="2">
        <name>Zn(2+)</name>
        <dbReference type="ChEBI" id="CHEBI:29105"/>
    </cofactor>
</comment>
<dbReference type="GO" id="GO:0034039">
    <property type="term" value="F:8-oxo-7,8-dihydroguanine DNA N-glycosylase activity"/>
    <property type="evidence" value="ECO:0007669"/>
    <property type="project" value="TreeGrafter"/>
</dbReference>
<keyword evidence="10" id="KW-0238">DNA-binding</keyword>
<comment type="catalytic activity">
    <reaction evidence="15">
        <text>2'-deoxyribonucleotide-(2'-deoxyribose 5'-phosphate)-2'-deoxyribonucleotide-DNA = a 3'-end 2'-deoxyribonucleotide-(2,3-dehydro-2,3-deoxyribose 5'-phosphate)-DNA + a 5'-end 5'-phospho-2'-deoxyribonucleoside-DNA + H(+)</text>
        <dbReference type="Rhea" id="RHEA:66592"/>
        <dbReference type="Rhea" id="RHEA-COMP:13180"/>
        <dbReference type="Rhea" id="RHEA-COMP:16897"/>
        <dbReference type="Rhea" id="RHEA-COMP:17067"/>
        <dbReference type="ChEBI" id="CHEBI:15378"/>
        <dbReference type="ChEBI" id="CHEBI:136412"/>
        <dbReference type="ChEBI" id="CHEBI:157695"/>
        <dbReference type="ChEBI" id="CHEBI:167181"/>
        <dbReference type="EC" id="4.2.99.18"/>
    </reaction>
</comment>
<gene>
    <name evidence="18" type="ORF">ASZ90_000443</name>
</gene>
<evidence type="ECO:0000256" key="8">
    <source>
        <dbReference type="ARBA" id="ARBA00022801"/>
    </source>
</evidence>
<dbReference type="PANTHER" id="PTHR22993:SF9">
    <property type="entry name" value="FORMAMIDOPYRIMIDINE-DNA GLYCOSYLASE"/>
    <property type="match status" value="1"/>
</dbReference>
<dbReference type="Pfam" id="PF06827">
    <property type="entry name" value="zf-FPG_IleRS"/>
    <property type="match status" value="1"/>
</dbReference>
<comment type="catalytic activity">
    <reaction evidence="1">
        <text>Hydrolysis of DNA containing ring-opened 7-methylguanine residues, releasing 2,6-diamino-4-hydroxy-5-(N-methyl)formamidopyrimidine.</text>
        <dbReference type="EC" id="3.2.2.23"/>
    </reaction>
</comment>
<feature type="domain" description="Formamidopyrimidine-DNA glycosylase catalytic" evidence="17">
    <location>
        <begin position="2"/>
        <end position="122"/>
    </location>
</feature>
<keyword evidence="7" id="KW-0863">Zinc-finger</keyword>
<dbReference type="Pfam" id="PF06831">
    <property type="entry name" value="H2TH"/>
    <property type="match status" value="1"/>
</dbReference>
<proteinExistence type="inferred from homology"/>
<keyword evidence="9" id="KW-0862">Zinc</keyword>
<evidence type="ECO:0000256" key="2">
    <source>
        <dbReference type="ARBA" id="ARBA00001947"/>
    </source>
</evidence>
<dbReference type="EMBL" id="LNQE01000054">
    <property type="protein sequence ID" value="KUG29658.1"/>
    <property type="molecule type" value="Genomic_DNA"/>
</dbReference>
<comment type="subunit">
    <text evidence="4">Monomer.</text>
</comment>
<dbReference type="NCBIfam" id="NF002211">
    <property type="entry name" value="PRK01103.1"/>
    <property type="match status" value="1"/>
</dbReference>
<evidence type="ECO:0000256" key="7">
    <source>
        <dbReference type="ARBA" id="ARBA00022771"/>
    </source>
</evidence>
<dbReference type="CDD" id="cd08966">
    <property type="entry name" value="EcFpg-like_N"/>
    <property type="match status" value="1"/>
</dbReference>
<keyword evidence="5" id="KW-0479">Metal-binding</keyword>
<dbReference type="GO" id="GO:0003684">
    <property type="term" value="F:damaged DNA binding"/>
    <property type="evidence" value="ECO:0007669"/>
    <property type="project" value="InterPro"/>
</dbReference>
<comment type="caution">
    <text evidence="18">The sequence shown here is derived from an EMBL/GenBank/DDBJ whole genome shotgun (WGS) entry which is preliminary data.</text>
</comment>
<evidence type="ECO:0000256" key="13">
    <source>
        <dbReference type="ARBA" id="ARBA00023268"/>
    </source>
</evidence>
<name>A0A0W8G939_9ZZZZ</name>
<evidence type="ECO:0000256" key="3">
    <source>
        <dbReference type="ARBA" id="ARBA00009409"/>
    </source>
</evidence>
<dbReference type="EC" id="3.2.2.23" evidence="18"/>
<dbReference type="AlphaFoldDB" id="A0A0W8G939"/>
<evidence type="ECO:0000259" key="16">
    <source>
        <dbReference type="PROSITE" id="PS51066"/>
    </source>
</evidence>
<organism evidence="18">
    <name type="scientific">hydrocarbon metagenome</name>
    <dbReference type="NCBI Taxonomy" id="938273"/>
    <lineage>
        <taxon>unclassified sequences</taxon>
        <taxon>metagenomes</taxon>
        <taxon>ecological metagenomes</taxon>
    </lineage>
</organism>
<dbReference type="SUPFAM" id="SSF57716">
    <property type="entry name" value="Glucocorticoid receptor-like (DNA-binding domain)"/>
    <property type="match status" value="1"/>
</dbReference>
<accession>A0A0W8G939</accession>
<evidence type="ECO:0000256" key="15">
    <source>
        <dbReference type="ARBA" id="ARBA00044632"/>
    </source>
</evidence>
<comment type="similarity">
    <text evidence="3">Belongs to the FPG family.</text>
</comment>
<dbReference type="PROSITE" id="PS51066">
    <property type="entry name" value="ZF_FPG_2"/>
    <property type="match status" value="1"/>
</dbReference>
<evidence type="ECO:0000256" key="1">
    <source>
        <dbReference type="ARBA" id="ARBA00001668"/>
    </source>
</evidence>
<dbReference type="SUPFAM" id="SSF81624">
    <property type="entry name" value="N-terminal domain of MutM-like DNA repair proteins"/>
    <property type="match status" value="1"/>
</dbReference>
<dbReference type="SUPFAM" id="SSF46946">
    <property type="entry name" value="S13-like H2TH domain"/>
    <property type="match status" value="1"/>
</dbReference>
<dbReference type="InterPro" id="IPR035937">
    <property type="entry name" value="FPG_N"/>
</dbReference>
<dbReference type="PROSITE" id="PS51068">
    <property type="entry name" value="FPG_CAT"/>
    <property type="match status" value="1"/>
</dbReference>
<dbReference type="InterPro" id="IPR015886">
    <property type="entry name" value="H2TH_FPG"/>
</dbReference>
<evidence type="ECO:0000256" key="14">
    <source>
        <dbReference type="ARBA" id="ARBA00023295"/>
    </source>
</evidence>
<keyword evidence="8 18" id="KW-0378">Hydrolase</keyword>
<evidence type="ECO:0000259" key="17">
    <source>
        <dbReference type="PROSITE" id="PS51068"/>
    </source>
</evidence>
<dbReference type="Pfam" id="PF01149">
    <property type="entry name" value="Fapy_DNA_glyco"/>
    <property type="match status" value="1"/>
</dbReference>
<keyword evidence="12" id="KW-0456">Lyase</keyword>
<dbReference type="NCBIfam" id="TIGR00577">
    <property type="entry name" value="fpg"/>
    <property type="match status" value="1"/>
</dbReference>
<dbReference type="GO" id="GO:0140078">
    <property type="term" value="F:class I DNA-(apurinic or apyrimidinic site) endonuclease activity"/>
    <property type="evidence" value="ECO:0007669"/>
    <property type="project" value="UniProtKB-EC"/>
</dbReference>
<dbReference type="InterPro" id="IPR010663">
    <property type="entry name" value="Znf_FPG/IleRS"/>
</dbReference>
<evidence type="ECO:0000256" key="6">
    <source>
        <dbReference type="ARBA" id="ARBA00022763"/>
    </source>
</evidence>
<keyword evidence="11" id="KW-0234">DNA repair</keyword>
<dbReference type="GO" id="GO:0008270">
    <property type="term" value="F:zinc ion binding"/>
    <property type="evidence" value="ECO:0007669"/>
    <property type="project" value="UniProtKB-KW"/>
</dbReference>
<evidence type="ECO:0000256" key="11">
    <source>
        <dbReference type="ARBA" id="ARBA00023204"/>
    </source>
</evidence>
<feature type="domain" description="FPG-type" evidence="16">
    <location>
        <begin position="243"/>
        <end position="277"/>
    </location>
</feature>
<dbReference type="InterPro" id="IPR000214">
    <property type="entry name" value="Znf_DNA_glyclase/AP_lyase"/>
</dbReference>
<keyword evidence="14 18" id="KW-0326">Glycosidase</keyword>
<dbReference type="InterPro" id="IPR012319">
    <property type="entry name" value="FPG_cat"/>
</dbReference>
<dbReference type="FunFam" id="1.10.8.50:FF:000003">
    <property type="entry name" value="Formamidopyrimidine-DNA glycosylase"/>
    <property type="match status" value="1"/>
</dbReference>
<dbReference type="Gene3D" id="1.10.8.50">
    <property type="match status" value="1"/>
</dbReference>
<evidence type="ECO:0000256" key="12">
    <source>
        <dbReference type="ARBA" id="ARBA00023239"/>
    </source>
</evidence>
<keyword evidence="13" id="KW-0511">Multifunctional enzyme</keyword>
<dbReference type="PANTHER" id="PTHR22993">
    <property type="entry name" value="FORMAMIDOPYRIMIDINE-DNA GLYCOSYLASE"/>
    <property type="match status" value="1"/>
</dbReference>
<dbReference type="InterPro" id="IPR010979">
    <property type="entry name" value="Ribosomal_uS13-like_H2TH"/>
</dbReference>
<dbReference type="HAMAP" id="MF_00103">
    <property type="entry name" value="Fapy_DNA_glycosyl"/>
    <property type="match status" value="1"/>
</dbReference>
<dbReference type="InterPro" id="IPR020629">
    <property type="entry name" value="FPG_Glyclase"/>
</dbReference>
<reference evidence="18" key="1">
    <citation type="journal article" date="2015" name="Proc. Natl. Acad. Sci. U.S.A.">
        <title>Networks of energetic and metabolic interactions define dynamics in microbial communities.</title>
        <authorList>
            <person name="Embree M."/>
            <person name="Liu J.K."/>
            <person name="Al-Bassam M.M."/>
            <person name="Zengler K."/>
        </authorList>
    </citation>
    <scope>NUCLEOTIDE SEQUENCE</scope>
</reference>
<dbReference type="GO" id="GO:0006284">
    <property type="term" value="P:base-excision repair"/>
    <property type="evidence" value="ECO:0007669"/>
    <property type="project" value="InterPro"/>
</dbReference>
<dbReference type="PROSITE" id="PS01242">
    <property type="entry name" value="ZF_FPG_1"/>
    <property type="match status" value="1"/>
</dbReference>
<dbReference type="Gene3D" id="3.20.190.10">
    <property type="entry name" value="MutM-like, N-terminal"/>
    <property type="match status" value="1"/>
</dbReference>
<sequence length="277" mass="29904">MPELPEVETIARGLAPGLVGRTVADARFLCPTVLAGGPCGDTFRTAVHGRRIRDVRRRAKLLIIDLAPAPGRTDAASLAVHLKMTGRLWIAGAAEEPPRHTRFQLFLDDGQALFFQDQRRFGNCRLLSDLDSWPFYASLGPEPLETDAQTLADRLGNKTARIKALLLDQTVVAGVGNIYADESLFLAGIRPDARACDLSPAKRRKLFAALQQVLTRAIAAGGSTIRDYRTPEGLEGGFQNNFAVYGRGGEPCPACGTALSVTRVAGRTSTYCPRCQG</sequence>
<evidence type="ECO:0000256" key="5">
    <source>
        <dbReference type="ARBA" id="ARBA00022723"/>
    </source>
</evidence>
<evidence type="ECO:0000313" key="18">
    <source>
        <dbReference type="EMBL" id="KUG29658.1"/>
    </source>
</evidence>
<keyword evidence="6" id="KW-0227">DNA damage</keyword>
<dbReference type="SMART" id="SM00898">
    <property type="entry name" value="Fapy_DNA_glyco"/>
    <property type="match status" value="1"/>
</dbReference>
<evidence type="ECO:0000256" key="9">
    <source>
        <dbReference type="ARBA" id="ARBA00022833"/>
    </source>
</evidence>
<dbReference type="SMART" id="SM01232">
    <property type="entry name" value="H2TH"/>
    <property type="match status" value="1"/>
</dbReference>
<evidence type="ECO:0000256" key="10">
    <source>
        <dbReference type="ARBA" id="ARBA00023125"/>
    </source>
</evidence>
<dbReference type="InterPro" id="IPR015887">
    <property type="entry name" value="DNA_glyclase_Znf_dom_DNA_BS"/>
</dbReference>